<dbReference type="SUPFAM" id="SSF52540">
    <property type="entry name" value="P-loop containing nucleoside triphosphate hydrolases"/>
    <property type="match status" value="1"/>
</dbReference>
<evidence type="ECO:0000256" key="1">
    <source>
        <dbReference type="SAM" id="MobiDB-lite"/>
    </source>
</evidence>
<dbReference type="Proteomes" id="UP001224775">
    <property type="component" value="Unassembled WGS sequence"/>
</dbReference>
<dbReference type="InterPro" id="IPR053159">
    <property type="entry name" value="Hybrid_Histidine_Kinase"/>
</dbReference>
<sequence>MIEPTSGDILLGRGVRINNHPGNEAYRETISANAATYAASTKSDKTSMSTKIVTELLNFNPPRRFLEKSETGKWQEVPLKRAVTKTSQALRDVARDRAKAAGAVAATKSSTVSSFQQTTNNASNNNESELASSSLTPAAAAMPSYHPPAPNLYPLAESNNDDNSQQQQNVLPLEGLQQNVSNLPAAQPFESLGGANSAVDLFLEELSSGLLDNILTASGGADVLGNSDDISLGVVDRSALADGGGAMHQEVALFEWIKSSKMAYSSSHGLGGGGMTTYLESALDIAIKLTDYIIKSDEEKEDSTSGDGAFNHSVPLECISVERTVVCIKDVVSMAPQEDDTTVVIKCQTPSRDDPGDIGDRLYAVGKILAPLLSGEVEEMMEEADGNATKTSSLDSMNLNSDDDNCPPKKRQQMKPYLPAQLEHLDLPQPVITILSNLLECGQGELVSDEAYTSFGDLLVDLKLLRTEGFSRFLQSPDLEISDKICGREEEIELLNSSFNNKSGSQGVIITGAGGVGKSRIAAHIFELTRKEGGLVFATKFNQNQDVSPLAKIGAIFNDLIDLFATVASPSTLLSLSNDLENALGIHAALLHEVLPSLPRIMPSCSQVRYHVDQVNMANSMRFLFCKLFEILLSYQTGRITMLFDDVQWADAASLSLLSSLLQSNEGAKRVYFTSCYRDNEVSDSLLAWLQSISGFSLEQIKLESLTPNGVNQFVSETLHLFPRLTRPLSLVLHKKTGGNPLFLGQILSALGGSGRASPLTSSPSTKGGEICFSLSRQRWTWDIEKIEDLELPDDVVSFILTEMKKLSADLLFGLKVAACIGSRMTPDVIDILSTELTAAFTGTTLADILHKLAQKGFLTEHVCSRKAECCATSSGSLRFEFVHDKIQEAAYQFMSRQEQRLNHMRFGLALYPQAINKSNDELLFMAINQINVAGPESIVDGDQKHIIAGLNLNAGKRAGERSDYQTAFALFQHGMSYLEADCWTNHYGTSIELFDSAAQAAVVVNDLEAVTLYSNAVNSRAKCFDDKLNCIRVKLKALIHGERYEEAMGYFLEIVKDFGEPALLPMHEIQEDLKAMNSVMKGLADETLLSLLTMKQKKTIALVKIYCDFSDVLLFIDPSLVPSIALRCMQLTVQEGLCSKSPIVFALYAKSLSLSGTSNDIGESVRFGRLSKTLQERMGSSDCGSLNAMVYYVMGLAQPFQALTEEFKLSKKTGEQSGDIFNAVASYCVICLLSYITGEPLTYVRRKSIDCIVQMKEQNMMAFLGLQALLHSQLVALIDGPQIADAESVDDVIFGEKKALAAAGKDNFEALSSYEANQLVRAFLYRKFDILSSSTFFETISDPAIPNEPVRVMTFFFAGLASFHLAREAKEEEKKWMKIGDTLLEKMECWNKFISWNFQNKMLLLKAEKMFCLGETESAASLYEESIKSANDHKFIHEEGISHELCGHFHLEMGHRSEALESFNSSVQCYINWGALAVARRLEVFVKSTFCSESL</sequence>
<dbReference type="Pfam" id="PF20710">
    <property type="entry name" value="DUF6824"/>
    <property type="match status" value="1"/>
</dbReference>
<name>A0AAD8XW03_9STRA</name>
<dbReference type="PANTHER" id="PTHR43642:SF1">
    <property type="entry name" value="HYBRID SIGNAL TRANSDUCTION HISTIDINE KINASE G"/>
    <property type="match status" value="1"/>
</dbReference>
<gene>
    <name evidence="4" type="ORF">QTG54_014977</name>
</gene>
<evidence type="ECO:0000313" key="4">
    <source>
        <dbReference type="EMBL" id="KAK1734470.1"/>
    </source>
</evidence>
<dbReference type="InterPro" id="IPR011990">
    <property type="entry name" value="TPR-like_helical_dom_sf"/>
</dbReference>
<dbReference type="InterPro" id="IPR049227">
    <property type="entry name" value="DUF6824"/>
</dbReference>
<feature type="domain" description="DUF6824" evidence="3">
    <location>
        <begin position="8"/>
        <end position="92"/>
    </location>
</feature>
<keyword evidence="5" id="KW-1185">Reference proteome</keyword>
<evidence type="ECO:0000259" key="2">
    <source>
        <dbReference type="Pfam" id="PF13191"/>
    </source>
</evidence>
<feature type="region of interest" description="Disordered" evidence="1">
    <location>
        <begin position="104"/>
        <end position="166"/>
    </location>
</feature>
<dbReference type="InterPro" id="IPR041664">
    <property type="entry name" value="AAA_16"/>
</dbReference>
<protein>
    <submittedName>
        <fullName evidence="4">AAA ATPase</fullName>
    </submittedName>
</protein>
<proteinExistence type="predicted"/>
<dbReference type="Gene3D" id="3.40.50.300">
    <property type="entry name" value="P-loop containing nucleotide triphosphate hydrolases"/>
    <property type="match status" value="1"/>
</dbReference>
<dbReference type="InterPro" id="IPR027417">
    <property type="entry name" value="P-loop_NTPase"/>
</dbReference>
<dbReference type="PANTHER" id="PTHR43642">
    <property type="entry name" value="HYBRID SIGNAL TRANSDUCTION HISTIDINE KINASE G"/>
    <property type="match status" value="1"/>
</dbReference>
<dbReference type="SUPFAM" id="SSF48452">
    <property type="entry name" value="TPR-like"/>
    <property type="match status" value="1"/>
</dbReference>
<feature type="compositionally biased region" description="Low complexity" evidence="1">
    <location>
        <begin position="104"/>
        <end position="144"/>
    </location>
</feature>
<reference evidence="4" key="1">
    <citation type="submission" date="2023-06" db="EMBL/GenBank/DDBJ databases">
        <title>Survivors Of The Sea: Transcriptome response of Skeletonema marinoi to long-term dormancy.</title>
        <authorList>
            <person name="Pinder M.I.M."/>
            <person name="Kourtchenko O."/>
            <person name="Robertson E.K."/>
            <person name="Larsson T."/>
            <person name="Maumus F."/>
            <person name="Osuna-Cruz C.M."/>
            <person name="Vancaester E."/>
            <person name="Stenow R."/>
            <person name="Vandepoele K."/>
            <person name="Ploug H."/>
            <person name="Bruchert V."/>
            <person name="Godhe A."/>
            <person name="Topel M."/>
        </authorList>
    </citation>
    <scope>NUCLEOTIDE SEQUENCE</scope>
    <source>
        <strain evidence="4">R05AC</strain>
    </source>
</reference>
<dbReference type="EMBL" id="JATAAI010000039">
    <property type="protein sequence ID" value="KAK1734470.1"/>
    <property type="molecule type" value="Genomic_DNA"/>
</dbReference>
<dbReference type="Pfam" id="PF13191">
    <property type="entry name" value="AAA_16"/>
    <property type="match status" value="1"/>
</dbReference>
<comment type="caution">
    <text evidence="4">The sequence shown here is derived from an EMBL/GenBank/DDBJ whole genome shotgun (WGS) entry which is preliminary data.</text>
</comment>
<organism evidence="4 5">
    <name type="scientific">Skeletonema marinoi</name>
    <dbReference type="NCBI Taxonomy" id="267567"/>
    <lineage>
        <taxon>Eukaryota</taxon>
        <taxon>Sar</taxon>
        <taxon>Stramenopiles</taxon>
        <taxon>Ochrophyta</taxon>
        <taxon>Bacillariophyta</taxon>
        <taxon>Coscinodiscophyceae</taxon>
        <taxon>Thalassiosirophycidae</taxon>
        <taxon>Thalassiosirales</taxon>
        <taxon>Skeletonemataceae</taxon>
        <taxon>Skeletonema</taxon>
        <taxon>Skeletonema marinoi-dohrnii complex</taxon>
    </lineage>
</organism>
<evidence type="ECO:0000259" key="3">
    <source>
        <dbReference type="Pfam" id="PF20710"/>
    </source>
</evidence>
<feature type="domain" description="Orc1-like AAA ATPase" evidence="2">
    <location>
        <begin position="486"/>
        <end position="667"/>
    </location>
</feature>
<accession>A0AAD8XW03</accession>
<evidence type="ECO:0000313" key="5">
    <source>
        <dbReference type="Proteomes" id="UP001224775"/>
    </source>
</evidence>